<evidence type="ECO:0000313" key="3">
    <source>
        <dbReference type="Proteomes" id="UP000735302"/>
    </source>
</evidence>
<organism evidence="2 3">
    <name type="scientific">Plakobranchus ocellatus</name>
    <dbReference type="NCBI Taxonomy" id="259542"/>
    <lineage>
        <taxon>Eukaryota</taxon>
        <taxon>Metazoa</taxon>
        <taxon>Spiralia</taxon>
        <taxon>Lophotrochozoa</taxon>
        <taxon>Mollusca</taxon>
        <taxon>Gastropoda</taxon>
        <taxon>Heterobranchia</taxon>
        <taxon>Euthyneura</taxon>
        <taxon>Panpulmonata</taxon>
        <taxon>Sacoglossa</taxon>
        <taxon>Placobranchoidea</taxon>
        <taxon>Plakobranchidae</taxon>
        <taxon>Plakobranchus</taxon>
    </lineage>
</organism>
<sequence>MIGACIAASPQQDDLGYSGLSSGQVTGLEPPTDSLKRAPADLRSVGGTVASQSSCDLQGPFRRGFEPRHRRPGLKEDLKA</sequence>
<feature type="compositionally biased region" description="Basic and acidic residues" evidence="1">
    <location>
        <begin position="63"/>
        <end position="80"/>
    </location>
</feature>
<accession>A0AAV4C996</accession>
<dbReference type="AlphaFoldDB" id="A0AAV4C996"/>
<comment type="caution">
    <text evidence="2">The sequence shown here is derived from an EMBL/GenBank/DDBJ whole genome shotgun (WGS) entry which is preliminary data.</text>
</comment>
<reference evidence="2 3" key="1">
    <citation type="journal article" date="2021" name="Elife">
        <title>Chloroplast acquisition without the gene transfer in kleptoplastic sea slugs, Plakobranchus ocellatus.</title>
        <authorList>
            <person name="Maeda T."/>
            <person name="Takahashi S."/>
            <person name="Yoshida T."/>
            <person name="Shimamura S."/>
            <person name="Takaki Y."/>
            <person name="Nagai Y."/>
            <person name="Toyoda A."/>
            <person name="Suzuki Y."/>
            <person name="Arimoto A."/>
            <person name="Ishii H."/>
            <person name="Satoh N."/>
            <person name="Nishiyama T."/>
            <person name="Hasebe M."/>
            <person name="Maruyama T."/>
            <person name="Minagawa J."/>
            <person name="Obokata J."/>
            <person name="Shigenobu S."/>
        </authorList>
    </citation>
    <scope>NUCLEOTIDE SEQUENCE [LARGE SCALE GENOMIC DNA]</scope>
</reference>
<gene>
    <name evidence="2" type="ORF">PoB_005414400</name>
</gene>
<name>A0AAV4C996_9GAST</name>
<proteinExistence type="predicted"/>
<evidence type="ECO:0000256" key="1">
    <source>
        <dbReference type="SAM" id="MobiDB-lite"/>
    </source>
</evidence>
<keyword evidence="3" id="KW-1185">Reference proteome</keyword>
<protein>
    <submittedName>
        <fullName evidence="2">Uncharacterized protein</fullName>
    </submittedName>
</protein>
<dbReference type="Proteomes" id="UP000735302">
    <property type="component" value="Unassembled WGS sequence"/>
</dbReference>
<dbReference type="EMBL" id="BLXT01005934">
    <property type="protein sequence ID" value="GFO27639.1"/>
    <property type="molecule type" value="Genomic_DNA"/>
</dbReference>
<feature type="region of interest" description="Disordered" evidence="1">
    <location>
        <begin position="1"/>
        <end position="80"/>
    </location>
</feature>
<evidence type="ECO:0000313" key="2">
    <source>
        <dbReference type="EMBL" id="GFO27639.1"/>
    </source>
</evidence>